<proteinExistence type="predicted"/>
<dbReference type="Gene3D" id="2.60.40.1120">
    <property type="entry name" value="Carboxypeptidase-like, regulatory domain"/>
    <property type="match status" value="2"/>
</dbReference>
<feature type="domain" description="NOMO-like N-terminal beta-sandwich" evidence="3">
    <location>
        <begin position="30"/>
        <end position="114"/>
    </location>
</feature>
<evidence type="ECO:0000259" key="6">
    <source>
        <dbReference type="Pfam" id="PF23194"/>
    </source>
</evidence>
<evidence type="ECO:0000313" key="7">
    <source>
        <dbReference type="EMBL" id="KAK2156181.1"/>
    </source>
</evidence>
<protein>
    <submittedName>
        <fullName evidence="7">Uncharacterized protein</fullName>
    </submittedName>
</protein>
<dbReference type="InterPro" id="IPR051417">
    <property type="entry name" value="SDr/BOS_complex"/>
</dbReference>
<keyword evidence="8" id="KW-1185">Reference proteome</keyword>
<dbReference type="InterPro" id="IPR055075">
    <property type="entry name" value="NOMO-like_N"/>
</dbReference>
<dbReference type="Pfam" id="PF22898">
    <property type="entry name" value="NOMO1-like_1st"/>
    <property type="match status" value="1"/>
</dbReference>
<dbReference type="Pfam" id="PF22904">
    <property type="entry name" value="NOMO1-like_2nd"/>
    <property type="match status" value="1"/>
</dbReference>
<dbReference type="GO" id="GO:0005789">
    <property type="term" value="C:endoplasmic reticulum membrane"/>
    <property type="evidence" value="ECO:0007669"/>
    <property type="project" value="TreeGrafter"/>
</dbReference>
<dbReference type="InterPro" id="IPR056189">
    <property type="entry name" value="NOMO_3rd"/>
</dbReference>
<dbReference type="GO" id="GO:0030246">
    <property type="term" value="F:carbohydrate binding"/>
    <property type="evidence" value="ECO:0007669"/>
    <property type="project" value="InterPro"/>
</dbReference>
<dbReference type="SUPFAM" id="SSF49452">
    <property type="entry name" value="Starch-binding domain-like"/>
    <property type="match status" value="2"/>
</dbReference>
<dbReference type="AlphaFoldDB" id="A0AAD9JN58"/>
<feature type="chain" id="PRO_5042096604" evidence="2">
    <location>
        <begin position="24"/>
        <end position="468"/>
    </location>
</feature>
<comment type="caution">
    <text evidence="7">The sequence shown here is derived from an EMBL/GenBank/DDBJ whole genome shotgun (WGS) entry which is preliminary data.</text>
</comment>
<name>A0AAD9JN58_RIDPI</name>
<dbReference type="Proteomes" id="UP001209878">
    <property type="component" value="Unassembled WGS sequence"/>
</dbReference>
<keyword evidence="1 2" id="KW-0732">Signal</keyword>
<accession>A0AAD9JN58</accession>
<dbReference type="InterPro" id="IPR055074">
    <property type="entry name" value="NOMO1-3_2nd"/>
</dbReference>
<evidence type="ECO:0000256" key="2">
    <source>
        <dbReference type="SAM" id="SignalP"/>
    </source>
</evidence>
<sequence length="468" mass="50638">MSYYALIVQLVVCFVCVPPFIFADDILGCGGFVKSEVKINFSLIEVKLYTKQGSLKYQTDCAPNTGYYMIPVYDKGDYVLKVEPPPGWTFEPSSVELHIDGETDACSKSEDINFRFTGFGVIGKVISQGSTDGPLGVTLTLKKKGSPETIKKATTATGGSFTFENVLPGEYVVEATHSTWQFVTSSVTVQVGHETGHAGSSLTVFGYDVKGAVLSDGEAVKGVHFLLFAPEHESKAVQGCDKATVPDFPVLKGHRLLCHVPSQADGSFVFPAVQQGHYVLMPFYKGKHITFDVLPSQLKIIVDHTSVALKESFQVAGFSVNGRVLTKAGGVGVPHASVLLNGRPQTSTTADGHYHLDSVKTGQYSISVMAKQLEFETVTIKITPNTPQLSDIIVSRFETCGKIVIDKIPESIAGKSIQKKVEIRSKIQGEKLKTLIANADGSFCQMLKPGSYVFKVGHVVHIAVTLYI</sequence>
<dbReference type="InterPro" id="IPR013784">
    <property type="entry name" value="Carb-bd-like_fold"/>
</dbReference>
<dbReference type="Pfam" id="PF23194">
    <property type="entry name" value="NOMO_5th"/>
    <property type="match status" value="1"/>
</dbReference>
<reference evidence="7" key="1">
    <citation type="journal article" date="2023" name="Mol. Biol. Evol.">
        <title>Third-Generation Sequencing Reveals the Adaptive Role of the Epigenome in Three Deep-Sea Polychaetes.</title>
        <authorList>
            <person name="Perez M."/>
            <person name="Aroh O."/>
            <person name="Sun Y."/>
            <person name="Lan Y."/>
            <person name="Juniper S.K."/>
            <person name="Young C.R."/>
            <person name="Angers B."/>
            <person name="Qian P.Y."/>
        </authorList>
    </citation>
    <scope>NUCLEOTIDE SEQUENCE</scope>
    <source>
        <strain evidence="7">R07B-5</strain>
    </source>
</reference>
<evidence type="ECO:0000259" key="5">
    <source>
        <dbReference type="Pfam" id="PF23193"/>
    </source>
</evidence>
<gene>
    <name evidence="7" type="ORF">NP493_1996g00026</name>
</gene>
<feature type="domain" description="NOMO fifth transthyretin-like" evidence="6">
    <location>
        <begin position="400"/>
        <end position="456"/>
    </location>
</feature>
<dbReference type="PANTHER" id="PTHR23303">
    <property type="entry name" value="CARBOXYPEPTIDASE REGULATORY REGION-CONTAINING"/>
    <property type="match status" value="1"/>
</dbReference>
<organism evidence="7 8">
    <name type="scientific">Ridgeia piscesae</name>
    <name type="common">Tubeworm</name>
    <dbReference type="NCBI Taxonomy" id="27915"/>
    <lineage>
        <taxon>Eukaryota</taxon>
        <taxon>Metazoa</taxon>
        <taxon>Spiralia</taxon>
        <taxon>Lophotrochozoa</taxon>
        <taxon>Annelida</taxon>
        <taxon>Polychaeta</taxon>
        <taxon>Sedentaria</taxon>
        <taxon>Canalipalpata</taxon>
        <taxon>Sabellida</taxon>
        <taxon>Siboglinidae</taxon>
        <taxon>Ridgeia</taxon>
    </lineage>
</organism>
<dbReference type="PANTHER" id="PTHR23303:SF14">
    <property type="entry name" value="BOS COMPLEX SUBUNIT NOMO1-RELATED"/>
    <property type="match status" value="1"/>
</dbReference>
<evidence type="ECO:0000259" key="3">
    <source>
        <dbReference type="Pfam" id="PF22898"/>
    </source>
</evidence>
<feature type="signal peptide" evidence="2">
    <location>
        <begin position="1"/>
        <end position="23"/>
    </location>
</feature>
<dbReference type="EMBL" id="JAODUO010001994">
    <property type="protein sequence ID" value="KAK2156181.1"/>
    <property type="molecule type" value="Genomic_DNA"/>
</dbReference>
<evidence type="ECO:0000259" key="4">
    <source>
        <dbReference type="Pfam" id="PF22904"/>
    </source>
</evidence>
<evidence type="ECO:0000313" key="8">
    <source>
        <dbReference type="Proteomes" id="UP001209878"/>
    </source>
</evidence>
<dbReference type="Pfam" id="PF23193">
    <property type="entry name" value="NOMO_3rd"/>
    <property type="match status" value="1"/>
</dbReference>
<feature type="domain" description="NOMO second beta-sandwich" evidence="4">
    <location>
        <begin position="116"/>
        <end position="204"/>
    </location>
</feature>
<evidence type="ECO:0000256" key="1">
    <source>
        <dbReference type="ARBA" id="ARBA00022729"/>
    </source>
</evidence>
<feature type="domain" description="NOMO third transthyretin-like" evidence="5">
    <location>
        <begin position="210"/>
        <end position="315"/>
    </location>
</feature>
<dbReference type="InterPro" id="IPR056190">
    <property type="entry name" value="NOMO_5th"/>
</dbReference>